<gene>
    <name evidence="1" type="ORF">DEO72_LG7g2264</name>
</gene>
<proteinExistence type="predicted"/>
<dbReference type="OrthoDB" id="505263at2759"/>
<keyword evidence="2" id="KW-1185">Reference proteome</keyword>
<dbReference type="Proteomes" id="UP000501690">
    <property type="component" value="Linkage Group LG7"/>
</dbReference>
<dbReference type="EMBL" id="CP039351">
    <property type="protein sequence ID" value="QCE00973.1"/>
    <property type="molecule type" value="Genomic_DNA"/>
</dbReference>
<dbReference type="PANTHER" id="PTHR37201">
    <property type="entry name" value="WD REPEAT PROTEIN"/>
    <property type="match status" value="1"/>
</dbReference>
<reference evidence="1 2" key="1">
    <citation type="submission" date="2019-04" db="EMBL/GenBank/DDBJ databases">
        <title>An improved genome assembly and genetic linkage map for asparagus bean, Vigna unguiculata ssp. sesquipedialis.</title>
        <authorList>
            <person name="Xia Q."/>
            <person name="Zhang R."/>
            <person name="Dong Y."/>
        </authorList>
    </citation>
    <scope>NUCLEOTIDE SEQUENCE [LARGE SCALE GENOMIC DNA]</scope>
    <source>
        <tissue evidence="1">Leaf</tissue>
    </source>
</reference>
<sequence>MTGTAATLTLTPPRWRWRHHHRPIPRSFSCRMLPRSRGSGLFRNGVLGATCGAASRSNRLNVSPWDDKPFRILPSGKRTYLDEQDVVTFIDPPKDLIPLDPSSYNAAAYLWKKIEDIPEERRHRLLRLLKPRLVSMAWQIAGTRYEDPKLVKKSASTLLSSSNSDDVVVEYYNCRTSGGPTIISWINSFRKAIFTCKDGEAYGRIINGSLLAAFADSFSPLYFAVRQLNEVMSTEQPCDLAYEFGDGLYDIKELPSGFPRSAKHPYPFNDQIVVYVRHLGPGVSVGQAWQEGTKLEQVPRKLCGEILMVKDYTSLQEDQ</sequence>
<dbReference type="PANTHER" id="PTHR37201:SF1">
    <property type="entry name" value="WD REPEAT PROTEIN"/>
    <property type="match status" value="1"/>
</dbReference>
<evidence type="ECO:0000313" key="1">
    <source>
        <dbReference type="EMBL" id="QCE00973.1"/>
    </source>
</evidence>
<accession>A0A4D6MHR6</accession>
<evidence type="ECO:0000313" key="2">
    <source>
        <dbReference type="Proteomes" id="UP000501690"/>
    </source>
</evidence>
<name>A0A4D6MHR6_VIGUN</name>
<organism evidence="1 2">
    <name type="scientific">Vigna unguiculata</name>
    <name type="common">Cowpea</name>
    <dbReference type="NCBI Taxonomy" id="3917"/>
    <lineage>
        <taxon>Eukaryota</taxon>
        <taxon>Viridiplantae</taxon>
        <taxon>Streptophyta</taxon>
        <taxon>Embryophyta</taxon>
        <taxon>Tracheophyta</taxon>
        <taxon>Spermatophyta</taxon>
        <taxon>Magnoliopsida</taxon>
        <taxon>eudicotyledons</taxon>
        <taxon>Gunneridae</taxon>
        <taxon>Pentapetalae</taxon>
        <taxon>rosids</taxon>
        <taxon>fabids</taxon>
        <taxon>Fabales</taxon>
        <taxon>Fabaceae</taxon>
        <taxon>Papilionoideae</taxon>
        <taxon>50 kb inversion clade</taxon>
        <taxon>NPAAA clade</taxon>
        <taxon>indigoferoid/millettioid clade</taxon>
        <taxon>Phaseoleae</taxon>
        <taxon>Vigna</taxon>
    </lineage>
</organism>
<protein>
    <submittedName>
        <fullName evidence="1">Uncharacterized protein</fullName>
    </submittedName>
</protein>
<dbReference type="Gramene" id="Vigun08g126300.1.v1.2">
    <property type="protein sequence ID" value="Vigun08g126300.1.v1.2"/>
    <property type="gene ID" value="Vigun08g126300.v1.2"/>
</dbReference>
<dbReference type="AlphaFoldDB" id="A0A4D6MHR6"/>